<name>A0AAW0PV28_9GOBI</name>
<feature type="region of interest" description="Disordered" evidence="1">
    <location>
        <begin position="218"/>
        <end position="275"/>
    </location>
</feature>
<comment type="caution">
    <text evidence="2">The sequence shown here is derived from an EMBL/GenBank/DDBJ whole genome shotgun (WGS) entry which is preliminary data.</text>
</comment>
<evidence type="ECO:0000313" key="2">
    <source>
        <dbReference type="EMBL" id="KAK7939678.1"/>
    </source>
</evidence>
<dbReference type="Proteomes" id="UP001460270">
    <property type="component" value="Unassembled WGS sequence"/>
</dbReference>
<evidence type="ECO:0000313" key="3">
    <source>
        <dbReference type="Proteomes" id="UP001460270"/>
    </source>
</evidence>
<dbReference type="EMBL" id="JBBPFD010000002">
    <property type="protein sequence ID" value="KAK7939678.1"/>
    <property type="molecule type" value="Genomic_DNA"/>
</dbReference>
<feature type="region of interest" description="Disordered" evidence="1">
    <location>
        <begin position="122"/>
        <end position="143"/>
    </location>
</feature>
<proteinExistence type="predicted"/>
<reference evidence="3" key="1">
    <citation type="submission" date="2024-04" db="EMBL/GenBank/DDBJ databases">
        <title>Salinicola lusitanus LLJ914,a marine bacterium isolated from the Okinawa Trough.</title>
        <authorList>
            <person name="Li J."/>
        </authorList>
    </citation>
    <scope>NUCLEOTIDE SEQUENCE [LARGE SCALE GENOMIC DNA]</scope>
</reference>
<evidence type="ECO:0000256" key="1">
    <source>
        <dbReference type="SAM" id="MobiDB-lite"/>
    </source>
</evidence>
<keyword evidence="3" id="KW-1185">Reference proteome</keyword>
<protein>
    <submittedName>
        <fullName evidence="2">Uncharacterized protein</fullName>
    </submittedName>
</protein>
<dbReference type="AlphaFoldDB" id="A0AAW0PV28"/>
<organism evidence="2 3">
    <name type="scientific">Mugilogobius chulae</name>
    <name type="common">yellowstripe goby</name>
    <dbReference type="NCBI Taxonomy" id="88201"/>
    <lineage>
        <taxon>Eukaryota</taxon>
        <taxon>Metazoa</taxon>
        <taxon>Chordata</taxon>
        <taxon>Craniata</taxon>
        <taxon>Vertebrata</taxon>
        <taxon>Euteleostomi</taxon>
        <taxon>Actinopterygii</taxon>
        <taxon>Neopterygii</taxon>
        <taxon>Teleostei</taxon>
        <taxon>Neoteleostei</taxon>
        <taxon>Acanthomorphata</taxon>
        <taxon>Gobiaria</taxon>
        <taxon>Gobiiformes</taxon>
        <taxon>Gobioidei</taxon>
        <taxon>Gobiidae</taxon>
        <taxon>Gobionellinae</taxon>
        <taxon>Mugilogobius</taxon>
    </lineage>
</organism>
<sequence>MPNKPMQMHLNTSSMMDSTTLEKEFRTLLAQRHSPILDGLPLAFRLQIPAVPHPRFPNPTSDISDEYGSTTSEEFYECCESPLYESLNLEQVNFYSLNALEDKMIAVSESCGNFKEQAATLSDDRTMSSSETLDVSAKGSQSSILEKMDAEDTHTKEKMQEMGKSDATIELQVVKAINQSEINKALNQSDVVEQSSTLRLNPEATEAKRIPVRELKPKRVYSEQSSPAECLQEQRRQDSVPVKWRGGKQRRLQLAKSPRDISSSRKTPQCRFRPV</sequence>
<feature type="compositionally biased region" description="Polar residues" evidence="1">
    <location>
        <begin position="127"/>
        <end position="143"/>
    </location>
</feature>
<gene>
    <name evidence="2" type="ORF">WMY93_003004</name>
</gene>
<accession>A0AAW0PV28</accession>